<sequence>MNQNHPTTKGLDFRAKVVMTDQAKDEVAALAKAKTVLAPEMARALQKEKKVQIAMVERAGTTLEVKTEATQMVTETLRKMEVEGRIVRFVFQVLTPKPCKKSAKVAQSLASSIWRINLNLLRRLCANLGSISCCCNTAHLFRLFATSLPSIV</sequence>
<keyword evidence="2" id="KW-1185">Reference proteome</keyword>
<dbReference type="Proteomes" id="UP001238334">
    <property type="component" value="Chromosome"/>
</dbReference>
<evidence type="ECO:0000313" key="1">
    <source>
        <dbReference type="EMBL" id="WIY24249.1"/>
    </source>
</evidence>
<gene>
    <name evidence="1" type="ORF">QPJ95_16830</name>
</gene>
<protein>
    <submittedName>
        <fullName evidence="1">Uncharacterized protein</fullName>
    </submittedName>
</protein>
<reference evidence="1 2" key="1">
    <citation type="submission" date="2023-06" db="EMBL/GenBank/DDBJ databases">
        <title>Parasedimentitalea psychrophila sp. nov., a psychrophilic bacterium isolated from deep-sea sediment.</title>
        <authorList>
            <person name="Li A."/>
        </authorList>
    </citation>
    <scope>NUCLEOTIDE SEQUENCE [LARGE SCALE GENOMIC DNA]</scope>
    <source>
        <strain evidence="1 2">QS115</strain>
    </source>
</reference>
<proteinExistence type="predicted"/>
<dbReference type="EMBL" id="CP127247">
    <property type="protein sequence ID" value="WIY24249.1"/>
    <property type="molecule type" value="Genomic_DNA"/>
</dbReference>
<dbReference type="RefSeq" id="WP_270919584.1">
    <property type="nucleotide sequence ID" value="NZ_CP127247.1"/>
</dbReference>
<organism evidence="1 2">
    <name type="scientific">Parasedimentitalea psychrophila</name>
    <dbReference type="NCBI Taxonomy" id="2997337"/>
    <lineage>
        <taxon>Bacteria</taxon>
        <taxon>Pseudomonadati</taxon>
        <taxon>Pseudomonadota</taxon>
        <taxon>Alphaproteobacteria</taxon>
        <taxon>Rhodobacterales</taxon>
        <taxon>Paracoccaceae</taxon>
        <taxon>Parasedimentitalea</taxon>
    </lineage>
</organism>
<dbReference type="KEGG" id="ppso:QPJ95_16830"/>
<accession>A0A9Y2KXE7</accession>
<evidence type="ECO:0000313" key="2">
    <source>
        <dbReference type="Proteomes" id="UP001238334"/>
    </source>
</evidence>
<name>A0A9Y2KXE7_9RHOB</name>
<dbReference type="AlphaFoldDB" id="A0A9Y2KXE7"/>